<evidence type="ECO:0000313" key="1">
    <source>
        <dbReference type="EMBL" id="KAJ1679233.1"/>
    </source>
</evidence>
<gene>
    <name evidence="1" type="primary">POS5_1</name>
    <name evidence="1" type="ORF">EV182_002468</name>
</gene>
<dbReference type="EMBL" id="JAMZIH010000512">
    <property type="protein sequence ID" value="KAJ1679233.1"/>
    <property type="molecule type" value="Genomic_DNA"/>
</dbReference>
<sequence>MLLTPICPRSLSFRTVFLPASSTIRLQVDTASRGPATICTDGNDAGVLEKGQYIEIKRSLYPMMCINSLDPSTGWTYGINNLLKFNQIFSPINKPFFGDNEEGSLPD</sequence>
<keyword evidence="1" id="KW-0808">Transferase</keyword>
<keyword evidence="1" id="KW-0418">Kinase</keyword>
<reference evidence="1" key="1">
    <citation type="submission" date="2022-06" db="EMBL/GenBank/DDBJ databases">
        <title>Phylogenomic reconstructions and comparative analyses of Kickxellomycotina fungi.</title>
        <authorList>
            <person name="Reynolds N.K."/>
            <person name="Stajich J.E."/>
            <person name="Barry K."/>
            <person name="Grigoriev I.V."/>
            <person name="Crous P."/>
            <person name="Smith M.E."/>
        </authorList>
    </citation>
    <scope>NUCLEOTIDE SEQUENCE</scope>
    <source>
        <strain evidence="1">RSA 2271</strain>
    </source>
</reference>
<evidence type="ECO:0000313" key="2">
    <source>
        <dbReference type="Proteomes" id="UP001145114"/>
    </source>
</evidence>
<accession>A0ACC1HTZ3</accession>
<keyword evidence="2" id="KW-1185">Reference proteome</keyword>
<dbReference type="Proteomes" id="UP001145114">
    <property type="component" value="Unassembled WGS sequence"/>
</dbReference>
<comment type="caution">
    <text evidence="1">The sequence shown here is derived from an EMBL/GenBank/DDBJ whole genome shotgun (WGS) entry which is preliminary data.</text>
</comment>
<dbReference type="EC" id="2.7.1.86" evidence="1"/>
<organism evidence="1 2">
    <name type="scientific">Spiromyces aspiralis</name>
    <dbReference type="NCBI Taxonomy" id="68401"/>
    <lineage>
        <taxon>Eukaryota</taxon>
        <taxon>Fungi</taxon>
        <taxon>Fungi incertae sedis</taxon>
        <taxon>Zoopagomycota</taxon>
        <taxon>Kickxellomycotina</taxon>
        <taxon>Kickxellomycetes</taxon>
        <taxon>Kickxellales</taxon>
        <taxon>Kickxellaceae</taxon>
        <taxon>Spiromyces</taxon>
    </lineage>
</organism>
<name>A0ACC1HTZ3_9FUNG</name>
<protein>
    <submittedName>
        <fullName evidence="1">NADH kinase pos5</fullName>
        <ecNumber evidence="1">2.7.1.86</ecNumber>
    </submittedName>
</protein>
<proteinExistence type="predicted"/>